<feature type="domain" description="FAD-binding PCMH-type" evidence="4">
    <location>
        <begin position="1"/>
        <end position="182"/>
    </location>
</feature>
<evidence type="ECO:0000313" key="6">
    <source>
        <dbReference type="Proteomes" id="UP000180057"/>
    </source>
</evidence>
<keyword evidence="6" id="KW-1185">Reference proteome</keyword>
<dbReference type="EMBL" id="MLQS01000007">
    <property type="protein sequence ID" value="OIJ20797.1"/>
    <property type="molecule type" value="Genomic_DNA"/>
</dbReference>
<evidence type="ECO:0000256" key="2">
    <source>
        <dbReference type="ARBA" id="ARBA00022827"/>
    </source>
</evidence>
<comment type="caution">
    <text evidence="5">The sequence shown here is derived from an EMBL/GenBank/DDBJ whole genome shotgun (WGS) entry which is preliminary data.</text>
</comment>
<dbReference type="InterPro" id="IPR016166">
    <property type="entry name" value="FAD-bd_PCMH"/>
</dbReference>
<dbReference type="Pfam" id="PF00941">
    <property type="entry name" value="FAD_binding_5"/>
    <property type="match status" value="1"/>
</dbReference>
<gene>
    <name evidence="5" type="ORF">BKP45_08350</name>
</gene>
<evidence type="ECO:0000259" key="4">
    <source>
        <dbReference type="PROSITE" id="PS51387"/>
    </source>
</evidence>
<dbReference type="Gene3D" id="3.30.465.10">
    <property type="match status" value="1"/>
</dbReference>
<dbReference type="InterPro" id="IPR036318">
    <property type="entry name" value="FAD-bd_PCMH-like_sf"/>
</dbReference>
<dbReference type="SUPFAM" id="SSF56176">
    <property type="entry name" value="FAD-binding/transporter-associated domain-like"/>
    <property type="match status" value="1"/>
</dbReference>
<sequence length="302" mass="33658">MVTRCKVWRPKNLQEAWSIHSQTGIDQSCFVSGGTWLRTQWEAGLLNSPSDIISLESLEELKKIIVQRTENNQEFVKIGSSTTIADCIKNPILRKNTEALVMSCEKIAAPSIRNQATIGGNILTAVGDTLPALLIYDAELTWYDGKLFESELLEKWLITRQFEPHKNETRLLVHINIPLEENSKKSFYFHKKIGRRKTFTPAIVSVAGKGKINNLNNFQSVTLAVGGGSSLPIKLFEAERVLNGFPFSLSLLKKVHTAIFDEYVVVSDAFMTDQYKKTVAANLITAELCNIVEQGGDQNAVG</sequence>
<dbReference type="GO" id="GO:0016491">
    <property type="term" value="F:oxidoreductase activity"/>
    <property type="evidence" value="ECO:0007669"/>
    <property type="project" value="UniProtKB-KW"/>
</dbReference>
<dbReference type="PANTHER" id="PTHR42659:SF2">
    <property type="entry name" value="XANTHINE DEHYDROGENASE SUBUNIT C-RELATED"/>
    <property type="match status" value="1"/>
</dbReference>
<dbReference type="InterPro" id="IPR016169">
    <property type="entry name" value="FAD-bd_PCMH_sub2"/>
</dbReference>
<keyword evidence="1" id="KW-0285">Flavoprotein</keyword>
<evidence type="ECO:0000256" key="3">
    <source>
        <dbReference type="ARBA" id="ARBA00023002"/>
    </source>
</evidence>
<dbReference type="GO" id="GO:0071949">
    <property type="term" value="F:FAD binding"/>
    <property type="evidence" value="ECO:0007669"/>
    <property type="project" value="InterPro"/>
</dbReference>
<keyword evidence="2" id="KW-0274">FAD</keyword>
<keyword evidence="3" id="KW-0560">Oxidoreductase</keyword>
<dbReference type="RefSeq" id="WP_071389271.1">
    <property type="nucleotide sequence ID" value="NZ_MLQS01000007.1"/>
</dbReference>
<dbReference type="AlphaFoldDB" id="A0A1S2MAE9"/>
<accession>A0A1S2MAE9</accession>
<dbReference type="InterPro" id="IPR005107">
    <property type="entry name" value="CO_DH_flav_C"/>
</dbReference>
<dbReference type="InterPro" id="IPR036683">
    <property type="entry name" value="CO_DH_flav_C_dom_sf"/>
</dbReference>
<dbReference type="Proteomes" id="UP000180057">
    <property type="component" value="Unassembled WGS sequence"/>
</dbReference>
<reference evidence="5 6" key="1">
    <citation type="submission" date="2016-10" db="EMBL/GenBank/DDBJ databases">
        <title>Draft genome sequences of four alkaliphilic bacteria belonging to the Anaerobacillus genus.</title>
        <authorList>
            <person name="Bassil N.M."/>
            <person name="Lloyd J.R."/>
        </authorList>
    </citation>
    <scope>NUCLEOTIDE SEQUENCE [LARGE SCALE GENOMIC DNA]</scope>
    <source>
        <strain evidence="5 6">DSM 22531</strain>
    </source>
</reference>
<dbReference type="InterPro" id="IPR002346">
    <property type="entry name" value="Mopterin_DH_FAD-bd"/>
</dbReference>
<dbReference type="STRING" id="472963.BKP45_08350"/>
<name>A0A1S2MAE9_9BACI</name>
<evidence type="ECO:0000256" key="1">
    <source>
        <dbReference type="ARBA" id="ARBA00022630"/>
    </source>
</evidence>
<evidence type="ECO:0000313" key="5">
    <source>
        <dbReference type="EMBL" id="OIJ20797.1"/>
    </source>
</evidence>
<dbReference type="Gene3D" id="3.30.390.50">
    <property type="entry name" value="CO dehydrogenase flavoprotein, C-terminal domain"/>
    <property type="match status" value="1"/>
</dbReference>
<proteinExistence type="predicted"/>
<organism evidence="5 6">
    <name type="scientific">Anaerobacillus alkalidiazotrophicus</name>
    <dbReference type="NCBI Taxonomy" id="472963"/>
    <lineage>
        <taxon>Bacteria</taxon>
        <taxon>Bacillati</taxon>
        <taxon>Bacillota</taxon>
        <taxon>Bacilli</taxon>
        <taxon>Bacillales</taxon>
        <taxon>Bacillaceae</taxon>
        <taxon>Anaerobacillus</taxon>
    </lineage>
</organism>
<protein>
    <recommendedName>
        <fullName evidence="4">FAD-binding PCMH-type domain-containing protein</fullName>
    </recommendedName>
</protein>
<dbReference type="Pfam" id="PF03450">
    <property type="entry name" value="CO_deh_flav_C"/>
    <property type="match status" value="1"/>
</dbReference>
<dbReference type="SUPFAM" id="SSF55447">
    <property type="entry name" value="CO dehydrogenase flavoprotein C-terminal domain-like"/>
    <property type="match status" value="1"/>
</dbReference>
<dbReference type="OrthoDB" id="9774454at2"/>
<dbReference type="PROSITE" id="PS51387">
    <property type="entry name" value="FAD_PCMH"/>
    <property type="match status" value="1"/>
</dbReference>
<dbReference type="PANTHER" id="PTHR42659">
    <property type="entry name" value="XANTHINE DEHYDROGENASE SUBUNIT C-RELATED"/>
    <property type="match status" value="1"/>
</dbReference>
<dbReference type="InterPro" id="IPR051312">
    <property type="entry name" value="Diverse_Substr_Oxidored"/>
</dbReference>